<reference evidence="7 8" key="1">
    <citation type="submission" date="2019-08" db="EMBL/GenBank/DDBJ databases">
        <authorList>
            <person name="Luo N."/>
        </authorList>
    </citation>
    <scope>NUCLEOTIDE SEQUENCE [LARGE SCALE GENOMIC DNA]</scope>
    <source>
        <strain evidence="7 8">NCIMB 9442</strain>
    </source>
</reference>
<dbReference type="PANTHER" id="PTHR20275:SF0">
    <property type="entry name" value="NAD KINASE"/>
    <property type="match status" value="1"/>
</dbReference>
<dbReference type="RefSeq" id="WP_196610567.1">
    <property type="nucleotide sequence ID" value="NZ_VRYY01000694.1"/>
</dbReference>
<feature type="binding site" evidence="6">
    <location>
        <position position="239"/>
    </location>
    <ligand>
        <name>NAD(+)</name>
        <dbReference type="ChEBI" id="CHEBI:57540"/>
    </ligand>
</feature>
<keyword evidence="8" id="KW-1185">Reference proteome</keyword>
<comment type="function">
    <text evidence="6">Involved in the regulation of the intracellular balance of NAD and NADP, and is a key enzyme in the biosynthesis of NADP. Catalyzes specifically the phosphorylation on 2'-hydroxyl of the adenosine moiety of NAD to yield NADP.</text>
</comment>
<feature type="binding site" evidence="6">
    <location>
        <position position="150"/>
    </location>
    <ligand>
        <name>NAD(+)</name>
        <dbReference type="ChEBI" id="CHEBI:57540"/>
    </ligand>
</feature>
<protein>
    <recommendedName>
        <fullName evidence="6">NAD kinase</fullName>
        <ecNumber evidence="6">2.7.1.23</ecNumber>
    </recommendedName>
    <alternativeName>
        <fullName evidence="6">ATP-dependent NAD kinase</fullName>
    </alternativeName>
</protein>
<keyword evidence="6" id="KW-0067">ATP-binding</keyword>
<dbReference type="Proteomes" id="UP001194469">
    <property type="component" value="Unassembled WGS sequence"/>
</dbReference>
<dbReference type="SUPFAM" id="SSF111331">
    <property type="entry name" value="NAD kinase/diacylglycerol kinase-like"/>
    <property type="match status" value="1"/>
</dbReference>
<keyword evidence="6" id="KW-0547">Nucleotide-binding</keyword>
<name>A0ABS0J8J8_9BACT</name>
<keyword evidence="6" id="KW-0963">Cytoplasm</keyword>
<dbReference type="PANTHER" id="PTHR20275">
    <property type="entry name" value="NAD KINASE"/>
    <property type="match status" value="1"/>
</dbReference>
<proteinExistence type="inferred from homology"/>
<evidence type="ECO:0000256" key="2">
    <source>
        <dbReference type="ARBA" id="ARBA00022777"/>
    </source>
</evidence>
<dbReference type="EC" id="2.7.1.23" evidence="6"/>
<dbReference type="Pfam" id="PF20143">
    <property type="entry name" value="NAD_kinase_C"/>
    <property type="match status" value="1"/>
</dbReference>
<evidence type="ECO:0000256" key="4">
    <source>
        <dbReference type="ARBA" id="ARBA00023027"/>
    </source>
</evidence>
<dbReference type="InterPro" id="IPR016064">
    <property type="entry name" value="NAD/diacylglycerol_kinase_sf"/>
</dbReference>
<sequence length="283" mass="30019">MHTALRSILIVTKSGHCEAEALGERMRAWLAARGLAARVVENTGDAVSLAVAGQECNLALVLGGDGTILGVARRLLGSGVPLLGVNLGKVGFLAEVAATRWEASLERLLSGGVTVQERLALSFRVERDGATVHSGGAVNDVVINRGILARVINLDLRVGSERLGELRADGLIVSTPTGATGYSVSARGPLVHPQLHVYTVTPICPFLNNLLPLVLPGEARLSVTVRDRTNEVYLTQDGQEGYALQAGDVVHVERAPGGMLFATIEELSYYRKLKAKGFIKDQA</sequence>
<feature type="binding site" evidence="6">
    <location>
        <position position="169"/>
    </location>
    <ligand>
        <name>NAD(+)</name>
        <dbReference type="ChEBI" id="CHEBI:57540"/>
    </ligand>
</feature>
<evidence type="ECO:0000256" key="5">
    <source>
        <dbReference type="ARBA" id="ARBA00047925"/>
    </source>
</evidence>
<feature type="binding site" evidence="6">
    <location>
        <begin position="180"/>
        <end position="185"/>
    </location>
    <ligand>
        <name>NAD(+)</name>
        <dbReference type="ChEBI" id="CHEBI:57540"/>
    </ligand>
</feature>
<organism evidence="7 8">
    <name type="scientific">Nitratidesulfovibrio oxamicus</name>
    <dbReference type="NCBI Taxonomy" id="32016"/>
    <lineage>
        <taxon>Bacteria</taxon>
        <taxon>Pseudomonadati</taxon>
        <taxon>Thermodesulfobacteriota</taxon>
        <taxon>Desulfovibrionia</taxon>
        <taxon>Desulfovibrionales</taxon>
        <taxon>Desulfovibrionaceae</taxon>
        <taxon>Nitratidesulfovibrio</taxon>
    </lineage>
</organism>
<comment type="subcellular location">
    <subcellularLocation>
        <location evidence="6">Cytoplasm</location>
    </subcellularLocation>
</comment>
<comment type="catalytic activity">
    <reaction evidence="5 6">
        <text>NAD(+) + ATP = ADP + NADP(+) + H(+)</text>
        <dbReference type="Rhea" id="RHEA:18629"/>
        <dbReference type="ChEBI" id="CHEBI:15378"/>
        <dbReference type="ChEBI" id="CHEBI:30616"/>
        <dbReference type="ChEBI" id="CHEBI:57540"/>
        <dbReference type="ChEBI" id="CHEBI:58349"/>
        <dbReference type="ChEBI" id="CHEBI:456216"/>
        <dbReference type="EC" id="2.7.1.23"/>
    </reaction>
</comment>
<evidence type="ECO:0000313" key="8">
    <source>
        <dbReference type="Proteomes" id="UP001194469"/>
    </source>
</evidence>
<feature type="active site" description="Proton acceptor" evidence="6">
    <location>
        <position position="65"/>
    </location>
</feature>
<feature type="binding site" evidence="6">
    <location>
        <begin position="65"/>
        <end position="66"/>
    </location>
    <ligand>
        <name>NAD(+)</name>
        <dbReference type="ChEBI" id="CHEBI:57540"/>
    </ligand>
</feature>
<accession>A0ABS0J8J8</accession>
<gene>
    <name evidence="6" type="primary">nadK</name>
    <name evidence="7" type="ORF">FVW20_17345</name>
</gene>
<comment type="caution">
    <text evidence="6">Lacks conserved residue(s) required for the propagation of feature annotation.</text>
</comment>
<comment type="similarity">
    <text evidence="6">Belongs to the NAD kinase family.</text>
</comment>
<dbReference type="Gene3D" id="3.40.50.10330">
    <property type="entry name" value="Probable inorganic polyphosphate/atp-NAD kinase, domain 1"/>
    <property type="match status" value="1"/>
</dbReference>
<dbReference type="Pfam" id="PF01513">
    <property type="entry name" value="NAD_kinase"/>
    <property type="match status" value="1"/>
</dbReference>
<comment type="cofactor">
    <cofactor evidence="6">
        <name>a divalent metal cation</name>
        <dbReference type="ChEBI" id="CHEBI:60240"/>
    </cofactor>
</comment>
<dbReference type="InterPro" id="IPR017437">
    <property type="entry name" value="ATP-NAD_kinase_PpnK-typ_C"/>
</dbReference>
<keyword evidence="2 6" id="KW-0418">Kinase</keyword>
<evidence type="ECO:0000256" key="3">
    <source>
        <dbReference type="ARBA" id="ARBA00022857"/>
    </source>
</evidence>
<keyword evidence="3 6" id="KW-0521">NADP</keyword>
<dbReference type="InterPro" id="IPR017438">
    <property type="entry name" value="ATP-NAD_kinase_N"/>
</dbReference>
<dbReference type="InterPro" id="IPR002504">
    <property type="entry name" value="NADK"/>
</dbReference>
<evidence type="ECO:0000256" key="1">
    <source>
        <dbReference type="ARBA" id="ARBA00022679"/>
    </source>
</evidence>
<feature type="binding site" evidence="6">
    <location>
        <position position="167"/>
    </location>
    <ligand>
        <name>NAD(+)</name>
        <dbReference type="ChEBI" id="CHEBI:57540"/>
    </ligand>
</feature>
<dbReference type="HAMAP" id="MF_00361">
    <property type="entry name" value="NAD_kinase"/>
    <property type="match status" value="1"/>
</dbReference>
<keyword evidence="4 6" id="KW-0520">NAD</keyword>
<keyword evidence="1 6" id="KW-0808">Transferase</keyword>
<evidence type="ECO:0000313" key="7">
    <source>
        <dbReference type="EMBL" id="MBG3878719.1"/>
    </source>
</evidence>
<comment type="caution">
    <text evidence="7">The sequence shown here is derived from an EMBL/GenBank/DDBJ whole genome shotgun (WGS) entry which is preliminary data.</text>
</comment>
<dbReference type="Gene3D" id="2.60.200.30">
    <property type="entry name" value="Probable inorganic polyphosphate/atp-NAD kinase, domain 2"/>
    <property type="match status" value="1"/>
</dbReference>
<feature type="binding site" evidence="6">
    <location>
        <begin position="139"/>
        <end position="140"/>
    </location>
    <ligand>
        <name>NAD(+)</name>
        <dbReference type="ChEBI" id="CHEBI:57540"/>
    </ligand>
</feature>
<dbReference type="GO" id="GO:0016301">
    <property type="term" value="F:kinase activity"/>
    <property type="evidence" value="ECO:0007669"/>
    <property type="project" value="UniProtKB-KW"/>
</dbReference>
<evidence type="ECO:0000256" key="6">
    <source>
        <dbReference type="HAMAP-Rule" id="MF_00361"/>
    </source>
</evidence>
<dbReference type="EMBL" id="VRYY01000694">
    <property type="protein sequence ID" value="MBG3878719.1"/>
    <property type="molecule type" value="Genomic_DNA"/>
</dbReference>